<dbReference type="PANTHER" id="PTHR33867:SF1">
    <property type="entry name" value="RIBOSOME MATURATION FACTOR RIMP"/>
    <property type="match status" value="1"/>
</dbReference>
<dbReference type="PANTHER" id="PTHR33867">
    <property type="entry name" value="RIBOSOME MATURATION FACTOR RIMP"/>
    <property type="match status" value="1"/>
</dbReference>
<dbReference type="Proteomes" id="UP000255367">
    <property type="component" value="Unassembled WGS sequence"/>
</dbReference>
<sequence length="152" mass="17248">MKREAVEEFVASIVEGIVEGTDMELVDVEYVRERDWYLRVYLDKPGGVDLDDCQIVSEKLSEVLDAKDPIKENYLLEVSSPGLDRVLKKDKDFVRYNGSDVDVQLFKPIDGKKQFTGALAGFSDTTITITVGEEPIELERSAIAQIRLHFEF</sequence>
<evidence type="ECO:0000256" key="3">
    <source>
        <dbReference type="HAMAP-Rule" id="MF_01077"/>
    </source>
</evidence>
<dbReference type="HAMAP" id="MF_01077">
    <property type="entry name" value="RimP"/>
    <property type="match status" value="1"/>
</dbReference>
<protein>
    <recommendedName>
        <fullName evidence="3">Ribosome maturation factor RimP</fullName>
    </recommendedName>
</protein>
<dbReference type="Gene3D" id="3.30.300.70">
    <property type="entry name" value="RimP-like superfamily, N-terminal"/>
    <property type="match status" value="1"/>
</dbReference>
<evidence type="ECO:0000259" key="4">
    <source>
        <dbReference type="Pfam" id="PF02576"/>
    </source>
</evidence>
<dbReference type="InterPro" id="IPR003728">
    <property type="entry name" value="Ribosome_maturation_RimP"/>
</dbReference>
<name>A0A380NIC1_9FIRM</name>
<gene>
    <name evidence="3 6" type="primary">rimP</name>
    <name evidence="6" type="ORF">NCTC12020_00290</name>
</gene>
<dbReference type="GO" id="GO:0005829">
    <property type="term" value="C:cytosol"/>
    <property type="evidence" value="ECO:0007669"/>
    <property type="project" value="TreeGrafter"/>
</dbReference>
<dbReference type="Gene3D" id="2.30.30.180">
    <property type="entry name" value="Ribosome maturation factor RimP, C-terminal domain"/>
    <property type="match status" value="1"/>
</dbReference>
<dbReference type="AlphaFoldDB" id="A0A380NIC1"/>
<keyword evidence="7" id="KW-1185">Reference proteome</keyword>
<proteinExistence type="inferred from homology"/>
<dbReference type="SUPFAM" id="SSF74942">
    <property type="entry name" value="YhbC-like, C-terminal domain"/>
    <property type="match status" value="1"/>
</dbReference>
<dbReference type="InterPro" id="IPR035956">
    <property type="entry name" value="RimP_N_sf"/>
</dbReference>
<dbReference type="OrthoDB" id="9805006at2"/>
<organism evidence="6 7">
    <name type="scientific">Veillonella criceti</name>
    <dbReference type="NCBI Taxonomy" id="103891"/>
    <lineage>
        <taxon>Bacteria</taxon>
        <taxon>Bacillati</taxon>
        <taxon>Bacillota</taxon>
        <taxon>Negativicutes</taxon>
        <taxon>Veillonellales</taxon>
        <taxon>Veillonellaceae</taxon>
        <taxon>Veillonella</taxon>
    </lineage>
</organism>
<dbReference type="InterPro" id="IPR028989">
    <property type="entry name" value="RimP_N"/>
</dbReference>
<dbReference type="EMBL" id="UHIO01000001">
    <property type="protein sequence ID" value="SUP40414.1"/>
    <property type="molecule type" value="Genomic_DNA"/>
</dbReference>
<reference evidence="6 7" key="1">
    <citation type="submission" date="2018-06" db="EMBL/GenBank/DDBJ databases">
        <authorList>
            <consortium name="Pathogen Informatics"/>
            <person name="Doyle S."/>
        </authorList>
    </citation>
    <scope>NUCLEOTIDE SEQUENCE [LARGE SCALE GENOMIC DNA]</scope>
    <source>
        <strain evidence="6 7">NCTC12020</strain>
    </source>
</reference>
<dbReference type="Pfam" id="PF02576">
    <property type="entry name" value="RimP_N"/>
    <property type="match status" value="1"/>
</dbReference>
<keyword evidence="1 3" id="KW-0963">Cytoplasm</keyword>
<feature type="domain" description="Ribosome maturation factor RimP N-terminal" evidence="4">
    <location>
        <begin position="13"/>
        <end position="84"/>
    </location>
</feature>
<feature type="domain" description="Ribosome maturation factor RimP C-terminal" evidence="5">
    <location>
        <begin position="87"/>
        <end position="152"/>
    </location>
</feature>
<dbReference type="SUPFAM" id="SSF75420">
    <property type="entry name" value="YhbC-like, N-terminal domain"/>
    <property type="match status" value="1"/>
</dbReference>
<dbReference type="CDD" id="cd01734">
    <property type="entry name" value="YlxS_C"/>
    <property type="match status" value="1"/>
</dbReference>
<dbReference type="RefSeq" id="WP_115309553.1">
    <property type="nucleotide sequence ID" value="NZ_UHIO01000001.1"/>
</dbReference>
<evidence type="ECO:0000313" key="6">
    <source>
        <dbReference type="EMBL" id="SUP40414.1"/>
    </source>
</evidence>
<dbReference type="FunFam" id="3.30.300.70:FF:000001">
    <property type="entry name" value="Ribosome maturation factor RimP"/>
    <property type="match status" value="1"/>
</dbReference>
<comment type="function">
    <text evidence="3">Required for maturation of 30S ribosomal subunits.</text>
</comment>
<dbReference type="GO" id="GO:0006412">
    <property type="term" value="P:translation"/>
    <property type="evidence" value="ECO:0007669"/>
    <property type="project" value="TreeGrafter"/>
</dbReference>
<evidence type="ECO:0000256" key="2">
    <source>
        <dbReference type="ARBA" id="ARBA00022517"/>
    </source>
</evidence>
<accession>A0A380NIC1</accession>
<evidence type="ECO:0000259" key="5">
    <source>
        <dbReference type="Pfam" id="PF17384"/>
    </source>
</evidence>
<evidence type="ECO:0000256" key="1">
    <source>
        <dbReference type="ARBA" id="ARBA00022490"/>
    </source>
</evidence>
<comment type="subcellular location">
    <subcellularLocation>
        <location evidence="3">Cytoplasm</location>
    </subcellularLocation>
</comment>
<comment type="similarity">
    <text evidence="3">Belongs to the RimP family.</text>
</comment>
<dbReference type="GO" id="GO:0000028">
    <property type="term" value="P:ribosomal small subunit assembly"/>
    <property type="evidence" value="ECO:0007669"/>
    <property type="project" value="TreeGrafter"/>
</dbReference>
<keyword evidence="2 3" id="KW-0690">Ribosome biogenesis</keyword>
<dbReference type="InterPro" id="IPR036847">
    <property type="entry name" value="RimP_C_sf"/>
</dbReference>
<dbReference type="Pfam" id="PF17384">
    <property type="entry name" value="DUF150_C"/>
    <property type="match status" value="1"/>
</dbReference>
<evidence type="ECO:0000313" key="7">
    <source>
        <dbReference type="Proteomes" id="UP000255367"/>
    </source>
</evidence>
<dbReference type="InterPro" id="IPR028998">
    <property type="entry name" value="RimP_C"/>
</dbReference>